<evidence type="ECO:0000313" key="5">
    <source>
        <dbReference type="Proteomes" id="UP001497416"/>
    </source>
</evidence>
<dbReference type="RefSeq" id="WP_348712819.1">
    <property type="nucleotide sequence ID" value="NZ_CAXIXY010000005.1"/>
</dbReference>
<dbReference type="Proteomes" id="UP001497416">
    <property type="component" value="Unassembled WGS sequence"/>
</dbReference>
<dbReference type="Pfam" id="PF18962">
    <property type="entry name" value="Por_Secre_tail"/>
    <property type="match status" value="1"/>
</dbReference>
<name>A0ABP1EPP4_9FLAO</name>
<evidence type="ECO:0000259" key="3">
    <source>
        <dbReference type="Pfam" id="PF18962"/>
    </source>
</evidence>
<comment type="caution">
    <text evidence="4">The sequence shown here is derived from an EMBL/GenBank/DDBJ whole genome shotgun (WGS) entry which is preliminary data.</text>
</comment>
<evidence type="ECO:0000313" key="4">
    <source>
        <dbReference type="EMBL" id="CAL2089838.1"/>
    </source>
</evidence>
<dbReference type="InterPro" id="IPR026444">
    <property type="entry name" value="Secre_tail"/>
</dbReference>
<feature type="signal peptide" evidence="2">
    <location>
        <begin position="1"/>
        <end position="22"/>
    </location>
</feature>
<dbReference type="EMBL" id="CAXIXY010000005">
    <property type="protein sequence ID" value="CAL2089838.1"/>
    <property type="molecule type" value="Genomic_DNA"/>
</dbReference>
<feature type="chain" id="PRO_5045478269" description="Secretion system C-terminal sorting domain-containing protein" evidence="2">
    <location>
        <begin position="23"/>
        <end position="269"/>
    </location>
</feature>
<protein>
    <recommendedName>
        <fullName evidence="3">Secretion system C-terminal sorting domain-containing protein</fullName>
    </recommendedName>
</protein>
<accession>A0ABP1EPP4</accession>
<keyword evidence="1 2" id="KW-0732">Signal</keyword>
<evidence type="ECO:0000256" key="1">
    <source>
        <dbReference type="ARBA" id="ARBA00022729"/>
    </source>
</evidence>
<keyword evidence="5" id="KW-1185">Reference proteome</keyword>
<organism evidence="4 5">
    <name type="scientific">Tenacibaculum platacis</name>
    <dbReference type="NCBI Taxonomy" id="3137852"/>
    <lineage>
        <taxon>Bacteria</taxon>
        <taxon>Pseudomonadati</taxon>
        <taxon>Bacteroidota</taxon>
        <taxon>Flavobacteriia</taxon>
        <taxon>Flavobacteriales</taxon>
        <taxon>Flavobacteriaceae</taxon>
        <taxon>Tenacibaculum</taxon>
    </lineage>
</organism>
<sequence length="269" mass="31249">MLKKVLLSVMFALLFSKTTITAQKYDHLIKVKIIRTDEVIYNPDRTFETIQVHTLQLEKQTKFQYKRSDKVGFEIDIENRSLSQKKYKYGFSYTPQSETQINGIPVPIVIPPEEDDESIHNFGSVSNFPHIPDGKILYLERDLDLTRKIKIWLTLLDEKNEIIGTPVHKIETPYFLFFSNATTKNTSRVSLNQNYSNTKIKYNSSTSNTVNIRIYDLSGRLIQTINAAPVANKNSTSYNFPTPHLKKGLYFYKIKIDGFTETRKVYKKE</sequence>
<feature type="domain" description="Secretion system C-terminal sorting" evidence="3">
    <location>
        <begin position="198"/>
        <end position="265"/>
    </location>
</feature>
<reference evidence="4 5" key="1">
    <citation type="submission" date="2024-05" db="EMBL/GenBank/DDBJ databases">
        <authorList>
            <person name="Duchaud E."/>
        </authorList>
    </citation>
    <scope>NUCLEOTIDE SEQUENCE [LARGE SCALE GENOMIC DNA]</scope>
    <source>
        <strain evidence="4">Ena-SAMPLE-TAB-13-05-2024-13:56:06:370-140302</strain>
    </source>
</reference>
<gene>
    <name evidence="4" type="ORF">T190607A01A_30402</name>
</gene>
<proteinExistence type="predicted"/>
<evidence type="ECO:0000256" key="2">
    <source>
        <dbReference type="SAM" id="SignalP"/>
    </source>
</evidence>
<dbReference type="NCBIfam" id="TIGR04183">
    <property type="entry name" value="Por_Secre_tail"/>
    <property type="match status" value="1"/>
</dbReference>